<feature type="transmembrane region" description="Helical" evidence="2">
    <location>
        <begin position="252"/>
        <end position="271"/>
    </location>
</feature>
<keyword evidence="2" id="KW-0472">Membrane</keyword>
<reference evidence="3 4" key="1">
    <citation type="submission" date="2020-05" db="EMBL/GenBank/DDBJ databases">
        <authorList>
            <person name="Whitworth D."/>
        </authorList>
    </citation>
    <scope>NUCLEOTIDE SEQUENCE [LARGE SCALE GENOMIC DNA]</scope>
    <source>
        <strain evidence="3 4">AB043B</strain>
    </source>
</reference>
<comment type="caution">
    <text evidence="3">The sequence shown here is derived from an EMBL/GenBank/DDBJ whole genome shotgun (WGS) entry which is preliminary data.</text>
</comment>
<evidence type="ECO:0000256" key="2">
    <source>
        <dbReference type="SAM" id="Phobius"/>
    </source>
</evidence>
<name>A0A7Y4KU73_9BACT</name>
<protein>
    <submittedName>
        <fullName evidence="3">Uncharacterized protein</fullName>
    </submittedName>
</protein>
<gene>
    <name evidence="3" type="ORF">HMI49_38355</name>
</gene>
<dbReference type="AlphaFoldDB" id="A0A7Y4KU73"/>
<proteinExistence type="predicted"/>
<accession>A0A7Y4KU73</accession>
<dbReference type="EMBL" id="JABFJV010000407">
    <property type="protein sequence ID" value="NOK39064.1"/>
    <property type="molecule type" value="Genomic_DNA"/>
</dbReference>
<sequence>MKYQCEGCERLVQVESFRIEDGQLAVTCRVCGAKTLAGPSPSAPVQPVASVSPVAPMAPMAPMAAQEASRDDAAPGPRGGDGAAMAMPAPEAFIPPAPARASVTALRVIRSDAASVAPPDFDGDPFQAPPGHCPKCVAPIRDDAGACAQCGLVYANFIPDEHQPSALLATEWHALMGTWHDWDAHDRLLSQAMGRGELAMVGRLYRLRLARAPNDAQALRGREEVVRRVTSAVPLASDGPSPALARKVKNTVMGGVLVVALALVVFLLQMLRGSF</sequence>
<evidence type="ECO:0000313" key="4">
    <source>
        <dbReference type="Proteomes" id="UP000563426"/>
    </source>
</evidence>
<dbReference type="Proteomes" id="UP000563426">
    <property type="component" value="Unassembled WGS sequence"/>
</dbReference>
<dbReference type="RefSeq" id="WP_171438477.1">
    <property type="nucleotide sequence ID" value="NZ_JABFJV010000407.1"/>
</dbReference>
<feature type="region of interest" description="Disordered" evidence="1">
    <location>
        <begin position="63"/>
        <end position="88"/>
    </location>
</feature>
<keyword evidence="2" id="KW-0812">Transmembrane</keyword>
<evidence type="ECO:0000256" key="1">
    <source>
        <dbReference type="SAM" id="MobiDB-lite"/>
    </source>
</evidence>
<evidence type="ECO:0000313" key="3">
    <source>
        <dbReference type="EMBL" id="NOK39064.1"/>
    </source>
</evidence>
<keyword evidence="2" id="KW-1133">Transmembrane helix</keyword>
<organism evidence="3 4">
    <name type="scientific">Corallococcus exercitus</name>
    <dbReference type="NCBI Taxonomy" id="2316736"/>
    <lineage>
        <taxon>Bacteria</taxon>
        <taxon>Pseudomonadati</taxon>
        <taxon>Myxococcota</taxon>
        <taxon>Myxococcia</taxon>
        <taxon>Myxococcales</taxon>
        <taxon>Cystobacterineae</taxon>
        <taxon>Myxococcaceae</taxon>
        <taxon>Corallococcus</taxon>
    </lineage>
</organism>
<keyword evidence="4" id="KW-1185">Reference proteome</keyword>